<dbReference type="InterPro" id="IPR000595">
    <property type="entry name" value="cNMP-bd_dom"/>
</dbReference>
<dbReference type="RefSeq" id="WP_105717212.1">
    <property type="nucleotide sequence ID" value="NZ_PVBQ01000008.1"/>
</dbReference>
<comment type="caution">
    <text evidence="2">The sequence shown here is derived from an EMBL/GenBank/DDBJ whole genome shotgun (WGS) entry which is preliminary data.</text>
</comment>
<accession>A0A2S9J2U2</accession>
<dbReference type="InterPro" id="IPR014710">
    <property type="entry name" value="RmlC-like_jellyroll"/>
</dbReference>
<proteinExistence type="predicted"/>
<gene>
    <name evidence="2" type="ORF">C5745_11790</name>
</gene>
<dbReference type="Pfam" id="PF00027">
    <property type="entry name" value="cNMP_binding"/>
    <property type="match status" value="1"/>
</dbReference>
<dbReference type="Gene3D" id="2.60.120.10">
    <property type="entry name" value="Jelly Rolls"/>
    <property type="match status" value="1"/>
</dbReference>
<dbReference type="Proteomes" id="UP000239711">
    <property type="component" value="Unassembled WGS sequence"/>
</dbReference>
<organism evidence="2 3">
    <name type="scientific">Sphingobacterium haloxyli</name>
    <dbReference type="NCBI Taxonomy" id="2100533"/>
    <lineage>
        <taxon>Bacteria</taxon>
        <taxon>Pseudomonadati</taxon>
        <taxon>Bacteroidota</taxon>
        <taxon>Sphingobacteriia</taxon>
        <taxon>Sphingobacteriales</taxon>
        <taxon>Sphingobacteriaceae</taxon>
        <taxon>Sphingobacterium</taxon>
    </lineage>
</organism>
<keyword evidence="3" id="KW-1185">Reference proteome</keyword>
<evidence type="ECO:0000259" key="1">
    <source>
        <dbReference type="Pfam" id="PF00027"/>
    </source>
</evidence>
<dbReference type="InterPro" id="IPR018490">
    <property type="entry name" value="cNMP-bd_dom_sf"/>
</dbReference>
<evidence type="ECO:0000313" key="3">
    <source>
        <dbReference type="Proteomes" id="UP000239711"/>
    </source>
</evidence>
<reference evidence="2 3" key="1">
    <citation type="submission" date="2018-02" db="EMBL/GenBank/DDBJ databases">
        <title>The draft genome of Sphingobacterium sp. 5JN-11.</title>
        <authorList>
            <person name="Liu L."/>
            <person name="Li L."/>
            <person name="Liang L."/>
            <person name="Zhang X."/>
            <person name="Wang T."/>
        </authorList>
    </citation>
    <scope>NUCLEOTIDE SEQUENCE [LARGE SCALE GENOMIC DNA]</scope>
    <source>
        <strain evidence="2 3">5JN-11</strain>
    </source>
</reference>
<dbReference type="SUPFAM" id="SSF51206">
    <property type="entry name" value="cAMP-binding domain-like"/>
    <property type="match status" value="1"/>
</dbReference>
<feature type="domain" description="Cyclic nucleotide-binding" evidence="1">
    <location>
        <begin position="30"/>
        <end position="116"/>
    </location>
</feature>
<dbReference type="AlphaFoldDB" id="A0A2S9J2U2"/>
<protein>
    <submittedName>
        <fullName evidence="2">Crp/Fnr family transcriptional regulator</fullName>
    </submittedName>
</protein>
<dbReference type="EMBL" id="PVBQ01000008">
    <property type="protein sequence ID" value="PRD47095.1"/>
    <property type="molecule type" value="Genomic_DNA"/>
</dbReference>
<name>A0A2S9J2U2_9SPHI</name>
<evidence type="ECO:0000313" key="2">
    <source>
        <dbReference type="EMBL" id="PRD47095.1"/>
    </source>
</evidence>
<sequence length="190" mass="22484">MIETTLFNLLKKEIPSEFEIEDFARFFQYKKLEKDEYFIRQGELCRSVAFIEKGIVLYYKIADIGQVICDFAKEGEWITQYESFVNQDLSPISIKTIEPTEILVISFDKLQQLYEEVPTVMLLARKIIEKAFFSSLSRNDELQNLRANERYIKFAQDNPELVQRIPQYYIASYLGVAPQSLSRIRKKFIY</sequence>
<dbReference type="OrthoDB" id="663011at2"/>